<sequence>MGLVIVANREPLREQEGRWVPSVGGLVTALLPVLARRGGVWVAWGDRTARERPTLPYPPNHPQFTVRRLYLSEREVSHYYYGMANRVLWPLAHYFIERTDLRREFYKEYARVNQRFAEATLEVWGTDDTVWVQDYQLMLVPGILRQARPEGRIGYFWHIPWPAVEVWRVLPWARALLRGVLGADVVGFHVEEYAENFLDAARRLLGAEVRDNLVCWEGRRVRIEAHPIGIDTRAYRHLSYDPKVRAEAQRIRREAGTEHILLGVDRLDYTKGILERLLAFERFLQANPYYRGRVTFYQVATPSRTRVESYRALKREIDEIVGRINGSFMRDGWVPVRYLYRAFTREQLAAFYRAADVALITPLRDGMNLVAQEFVAASEDGILVLSDLAGAAQVLPEALHVNPYDIEGVAQAIREAIRMPMRERYARISALKQRVEALDVHGWARRFLESLEV</sequence>
<evidence type="ECO:0000256" key="1">
    <source>
        <dbReference type="ARBA" id="ARBA00008799"/>
    </source>
</evidence>
<dbReference type="OrthoDB" id="9761633at2"/>
<proteinExistence type="inferred from homology"/>
<accession>F2NM30</accession>
<dbReference type="GO" id="GO:0005992">
    <property type="term" value="P:trehalose biosynthetic process"/>
    <property type="evidence" value="ECO:0007669"/>
    <property type="project" value="InterPro"/>
</dbReference>
<keyword evidence="3" id="KW-1185">Reference proteome</keyword>
<dbReference type="Proteomes" id="UP000007030">
    <property type="component" value="Chromosome"/>
</dbReference>
<dbReference type="EC" id="2.4.1.15" evidence="2"/>
<dbReference type="InterPro" id="IPR001830">
    <property type="entry name" value="Glyco_trans_20"/>
</dbReference>
<dbReference type="Pfam" id="PF00982">
    <property type="entry name" value="Glyco_transf_20"/>
    <property type="match status" value="1"/>
</dbReference>
<keyword evidence="2" id="KW-0328">Glycosyltransferase</keyword>
<dbReference type="EMBL" id="CP002630">
    <property type="protein sequence ID" value="AEB11500.1"/>
    <property type="molecule type" value="Genomic_DNA"/>
</dbReference>
<dbReference type="CDD" id="cd03788">
    <property type="entry name" value="GT20_TPS"/>
    <property type="match status" value="1"/>
</dbReference>
<evidence type="ECO:0000313" key="3">
    <source>
        <dbReference type="Proteomes" id="UP000007030"/>
    </source>
</evidence>
<dbReference type="Gene3D" id="3.40.50.2000">
    <property type="entry name" value="Glycogen Phosphorylase B"/>
    <property type="match status" value="2"/>
</dbReference>
<dbReference type="PANTHER" id="PTHR10788:SF106">
    <property type="entry name" value="BCDNA.GH08860"/>
    <property type="match status" value="1"/>
</dbReference>
<keyword evidence="2" id="KW-0808">Transferase</keyword>
<dbReference type="HOGENOM" id="CLU_002351_7_1_0"/>
<dbReference type="PANTHER" id="PTHR10788">
    <property type="entry name" value="TREHALOSE-6-PHOSPHATE SYNTHASE"/>
    <property type="match status" value="1"/>
</dbReference>
<dbReference type="SUPFAM" id="SSF53756">
    <property type="entry name" value="UDP-Glycosyltransferase/glycogen phosphorylase"/>
    <property type="match status" value="1"/>
</dbReference>
<reference evidence="2 3" key="1">
    <citation type="journal article" date="2012" name="Stand. Genomic Sci.">
        <title>Complete genome sequence of the aerobic, heterotroph Marinithermus hydrothermalis type strain (T1(T)) from a deep-sea hydrothermal vent chimney.</title>
        <authorList>
            <person name="Copeland A."/>
            <person name="Gu W."/>
            <person name="Yasawong M."/>
            <person name="Lapidus A."/>
            <person name="Lucas S."/>
            <person name="Deshpande S."/>
            <person name="Pagani I."/>
            <person name="Tapia R."/>
            <person name="Cheng J.F."/>
            <person name="Goodwin L.A."/>
            <person name="Pitluck S."/>
            <person name="Liolios K."/>
            <person name="Ivanova N."/>
            <person name="Mavromatis K."/>
            <person name="Mikhailova N."/>
            <person name="Pati A."/>
            <person name="Chen A."/>
            <person name="Palaniappan K."/>
            <person name="Land M."/>
            <person name="Pan C."/>
            <person name="Brambilla E.M."/>
            <person name="Rohde M."/>
            <person name="Tindall B.J."/>
            <person name="Sikorski J."/>
            <person name="Goker M."/>
            <person name="Detter J.C."/>
            <person name="Bristow J."/>
            <person name="Eisen J.A."/>
            <person name="Markowitz V."/>
            <person name="Hugenholtz P."/>
            <person name="Kyrpides N.C."/>
            <person name="Klenk H.P."/>
            <person name="Woyke T."/>
        </authorList>
    </citation>
    <scope>NUCLEOTIDE SEQUENCE [LARGE SCALE GENOMIC DNA]</scope>
    <source>
        <strain evidence="3">DSM 14884 / JCM 11576 / T1</strain>
    </source>
</reference>
<dbReference type="eggNOG" id="COG0380">
    <property type="taxonomic scope" value="Bacteria"/>
</dbReference>
<dbReference type="AlphaFoldDB" id="F2NM30"/>
<organism evidence="2 3">
    <name type="scientific">Marinithermus hydrothermalis (strain DSM 14884 / JCM 11576 / T1)</name>
    <dbReference type="NCBI Taxonomy" id="869210"/>
    <lineage>
        <taxon>Bacteria</taxon>
        <taxon>Thermotogati</taxon>
        <taxon>Deinococcota</taxon>
        <taxon>Deinococci</taxon>
        <taxon>Thermales</taxon>
        <taxon>Thermaceae</taxon>
        <taxon>Marinithermus</taxon>
    </lineage>
</organism>
<name>F2NM30_MARHT</name>
<dbReference type="GO" id="GO:0003825">
    <property type="term" value="F:alpha,alpha-trehalose-phosphate synthase (UDP-forming) activity"/>
    <property type="evidence" value="ECO:0007669"/>
    <property type="project" value="UniProtKB-EC"/>
</dbReference>
<protein>
    <submittedName>
        <fullName evidence="2">Alpha,alpha-trehalose-phosphate synthase (UDP-forming)</fullName>
        <ecNumber evidence="2">2.4.1.15</ecNumber>
    </submittedName>
</protein>
<dbReference type="STRING" id="869210.Marky_0750"/>
<evidence type="ECO:0000313" key="2">
    <source>
        <dbReference type="EMBL" id="AEB11500.1"/>
    </source>
</evidence>
<gene>
    <name evidence="2" type="ordered locus">Marky_0750</name>
</gene>
<comment type="similarity">
    <text evidence="1">Belongs to the glycosyltransferase 20 family.</text>
</comment>
<dbReference type="RefSeq" id="WP_013703552.1">
    <property type="nucleotide sequence ID" value="NC_015387.1"/>
</dbReference>
<dbReference type="KEGG" id="mhd:Marky_0750"/>